<comment type="caution">
    <text evidence="1">The sequence shown here is derived from an EMBL/GenBank/DDBJ whole genome shotgun (WGS) entry which is preliminary data.</text>
</comment>
<name>A0A176WM10_MARPO</name>
<keyword evidence="2" id="KW-1185">Reference proteome</keyword>
<sequence>MQCSAYDTTGRIVSERAQSRDPKIMRDPDALLLRLPFARLLLCVWTLKRGLGIPHMTFSCPRLRRPCLRHEAYAVVLRKAGWAAGTGAGRFVRSRSIRPTTATATDGGRAKTPDAHRSVVVTWRRGLPVSMRDETKGWNGQRRQRVGFTGLDVHGYLFTR</sequence>
<evidence type="ECO:0000313" key="2">
    <source>
        <dbReference type="Proteomes" id="UP000077202"/>
    </source>
</evidence>
<proteinExistence type="predicted"/>
<organism evidence="1 2">
    <name type="scientific">Marchantia polymorpha subsp. ruderalis</name>
    <dbReference type="NCBI Taxonomy" id="1480154"/>
    <lineage>
        <taxon>Eukaryota</taxon>
        <taxon>Viridiplantae</taxon>
        <taxon>Streptophyta</taxon>
        <taxon>Embryophyta</taxon>
        <taxon>Marchantiophyta</taxon>
        <taxon>Marchantiopsida</taxon>
        <taxon>Marchantiidae</taxon>
        <taxon>Marchantiales</taxon>
        <taxon>Marchantiaceae</taxon>
        <taxon>Marchantia</taxon>
    </lineage>
</organism>
<dbReference type="Proteomes" id="UP000077202">
    <property type="component" value="Unassembled WGS sequence"/>
</dbReference>
<dbReference type="EMBL" id="LVLJ01000474">
    <property type="protein sequence ID" value="OAE33894.1"/>
    <property type="molecule type" value="Genomic_DNA"/>
</dbReference>
<gene>
    <name evidence="1" type="ORF">AXG93_1658s1010</name>
</gene>
<evidence type="ECO:0000313" key="1">
    <source>
        <dbReference type="EMBL" id="OAE33894.1"/>
    </source>
</evidence>
<reference evidence="1" key="1">
    <citation type="submission" date="2016-03" db="EMBL/GenBank/DDBJ databases">
        <title>Mechanisms controlling the formation of the plant cell surface in tip-growing cells are functionally conserved among land plants.</title>
        <authorList>
            <person name="Honkanen S."/>
            <person name="Jones V.A."/>
            <person name="Morieri G."/>
            <person name="Champion C."/>
            <person name="Hetherington A.J."/>
            <person name="Kelly S."/>
            <person name="Saint-Marcoux D."/>
            <person name="Proust H."/>
            <person name="Prescott H."/>
            <person name="Dolan L."/>
        </authorList>
    </citation>
    <scope>NUCLEOTIDE SEQUENCE [LARGE SCALE GENOMIC DNA]</scope>
    <source>
        <tissue evidence="1">Whole gametophyte</tissue>
    </source>
</reference>
<protein>
    <submittedName>
        <fullName evidence="1">Uncharacterized protein</fullName>
    </submittedName>
</protein>
<dbReference type="AlphaFoldDB" id="A0A176WM10"/>
<accession>A0A176WM10</accession>